<accession>A0A1N6J9R8</accession>
<dbReference type="Proteomes" id="UP000184694">
    <property type="component" value="Unassembled WGS sequence"/>
</dbReference>
<dbReference type="RefSeq" id="WP_074217986.1">
    <property type="nucleotide sequence ID" value="NZ_FSRG01000009.1"/>
</dbReference>
<dbReference type="SUPFAM" id="SSF82171">
    <property type="entry name" value="DPP6 N-terminal domain-like"/>
    <property type="match status" value="1"/>
</dbReference>
<name>A0A1N6J9R8_9BACT</name>
<keyword evidence="2" id="KW-1185">Reference proteome</keyword>
<dbReference type="OrthoDB" id="5391607at2"/>
<protein>
    <recommendedName>
        <fullName evidence="3">WD40-like Beta Propeller Repeat</fullName>
    </recommendedName>
</protein>
<evidence type="ECO:0000313" key="1">
    <source>
        <dbReference type="EMBL" id="SIO40921.1"/>
    </source>
</evidence>
<dbReference type="STRING" id="1121457.SAMN02745161_3251"/>
<dbReference type="NCBIfam" id="NF045725">
    <property type="entry name" value="TmcD_fam"/>
    <property type="match status" value="1"/>
</dbReference>
<dbReference type="EMBL" id="FSRG01000009">
    <property type="protein sequence ID" value="SIO40921.1"/>
    <property type="molecule type" value="Genomic_DNA"/>
</dbReference>
<proteinExistence type="predicted"/>
<organism evidence="1 2">
    <name type="scientific">Halodesulfovibrio marinisediminis DSM 17456</name>
    <dbReference type="NCBI Taxonomy" id="1121457"/>
    <lineage>
        <taxon>Bacteria</taxon>
        <taxon>Pseudomonadati</taxon>
        <taxon>Thermodesulfobacteriota</taxon>
        <taxon>Desulfovibrionia</taxon>
        <taxon>Desulfovibrionales</taxon>
        <taxon>Desulfovibrionaceae</taxon>
        <taxon>Halodesulfovibrio</taxon>
    </lineage>
</organism>
<gene>
    <name evidence="1" type="ORF">SAMN02745161_3251</name>
</gene>
<reference evidence="2" key="1">
    <citation type="submission" date="2016-11" db="EMBL/GenBank/DDBJ databases">
        <authorList>
            <person name="Varghese N."/>
            <person name="Submissions S."/>
        </authorList>
    </citation>
    <scope>NUCLEOTIDE SEQUENCE [LARGE SCALE GENOMIC DNA]</scope>
    <source>
        <strain evidence="2">DSM 17456</strain>
    </source>
</reference>
<sequence length="417" mass="46773">MYKTETWNWEVGQRTIADMTPKNDHKWQEEIFISPDGEKASAVVCLDDAEFSIRTNDSVSENTFEKLWELKYTANGDLCCYAMQDEEWTMMVDDKAWEETYGFVWSPLFSADGKNVATAVQQDMEYGMSVNGAIWENLFENANNFAFSPDGTKSAAVVQVKPMGQADLKTFRSGIFSLAVDGVAWDNNLMNLWTPVFDNNAYRVAAQVRLNLYEYSIIVDNIVWDNTYQGVWEPCFTPDGKHVVAPVRQGGKWGMAKDGQLIWQAQYANCWHQQYGAGGENLYAIVAPEYGKFTVAVNDKPWDMRFPVITDLAVSPDGNKAAALANTINKNWRICVNGSAWDGSYDMAWKPVFCPKSESVGVKVRKNGKYTVLVNGKTVGSEFDMCFDPIFNADGSKVLVRGLHDGKALRIVANVPK</sequence>
<evidence type="ECO:0000313" key="2">
    <source>
        <dbReference type="Proteomes" id="UP000184694"/>
    </source>
</evidence>
<dbReference type="AlphaFoldDB" id="A0A1N6J9R8"/>
<evidence type="ECO:0008006" key="3">
    <source>
        <dbReference type="Google" id="ProtNLM"/>
    </source>
</evidence>